<proteinExistence type="predicted"/>
<dbReference type="EMBL" id="LN899819">
    <property type="protein sequence ID" value="CUV15427.1"/>
    <property type="molecule type" value="Genomic_DNA"/>
</dbReference>
<name>A0A0S4U031_RALSL</name>
<accession>A0A0S4U031</accession>
<dbReference type="AlphaFoldDB" id="A0A0S4U031"/>
<evidence type="ECO:0000313" key="1">
    <source>
        <dbReference type="EMBL" id="CUV15427.1"/>
    </source>
</evidence>
<dbReference type="PATRIC" id="fig|305.106.peg.3004"/>
<sequence>MPADDRRGAVLGRYPDGRALLALPRYFDFRIAATRLANDGIGILDIAGNASEILVTLWKPRDVATGPLPGRVLFTQAMSDPPGQQRVAVLMPVAQLSALLRSAPRQGWTVEHVYDY</sequence>
<gene>
    <name evidence="1" type="ORF">RUN39_v1_1330011</name>
</gene>
<reference evidence="1" key="1">
    <citation type="submission" date="2015-10" db="EMBL/GenBank/DDBJ databases">
        <authorList>
            <person name="Gilbert D.G."/>
        </authorList>
    </citation>
    <scope>NUCLEOTIDE SEQUENCE</scope>
    <source>
        <strain evidence="1">Phyl III-seqv23</strain>
    </source>
</reference>
<protein>
    <submittedName>
        <fullName evidence="1">Uncharacterized protein</fullName>
    </submittedName>
</protein>
<organism evidence="1">
    <name type="scientific">Ralstonia solanacearum</name>
    <name type="common">Pseudomonas solanacearum</name>
    <dbReference type="NCBI Taxonomy" id="305"/>
    <lineage>
        <taxon>Bacteria</taxon>
        <taxon>Pseudomonadati</taxon>
        <taxon>Pseudomonadota</taxon>
        <taxon>Betaproteobacteria</taxon>
        <taxon>Burkholderiales</taxon>
        <taxon>Burkholderiaceae</taxon>
        <taxon>Ralstonia</taxon>
        <taxon>Ralstonia solanacearum species complex</taxon>
    </lineage>
</organism>